<comment type="caution">
    <text evidence="5">The sequence shown here is derived from an EMBL/GenBank/DDBJ whole genome shotgun (WGS) entry which is preliminary data.</text>
</comment>
<accession>A0A7Z0D294</accession>
<dbReference type="InterPro" id="IPR017596">
    <property type="entry name" value="PdhA/BkdA"/>
</dbReference>
<dbReference type="Proteomes" id="UP000539111">
    <property type="component" value="Unassembled WGS sequence"/>
</dbReference>
<keyword evidence="5" id="KW-0670">Pyruvate</keyword>
<protein>
    <submittedName>
        <fullName evidence="5">Pyruvate dehydrogenase E1 component alpha subunit</fullName>
        <ecNumber evidence="5">1.2.4.1</ecNumber>
    </submittedName>
</protein>
<reference evidence="5 6" key="1">
    <citation type="submission" date="2020-07" db="EMBL/GenBank/DDBJ databases">
        <title>Sequencing the genomes of 1000 actinobacteria strains.</title>
        <authorList>
            <person name="Klenk H.-P."/>
        </authorList>
    </citation>
    <scope>NUCLEOTIDE SEQUENCE [LARGE SCALE GENOMIC DNA]</scope>
    <source>
        <strain evidence="5 6">DSM 26341</strain>
    </source>
</reference>
<keyword evidence="6" id="KW-1185">Reference proteome</keyword>
<evidence type="ECO:0000259" key="4">
    <source>
        <dbReference type="Pfam" id="PF00676"/>
    </source>
</evidence>
<dbReference type="GO" id="GO:0009083">
    <property type="term" value="P:branched-chain amino acid catabolic process"/>
    <property type="evidence" value="ECO:0007669"/>
    <property type="project" value="TreeGrafter"/>
</dbReference>
<gene>
    <name evidence="5" type="ORF">BJY26_001846</name>
</gene>
<proteinExistence type="predicted"/>
<keyword evidence="3" id="KW-0786">Thiamine pyrophosphate</keyword>
<organism evidence="5 6">
    <name type="scientific">Spelaeicoccus albus</name>
    <dbReference type="NCBI Taxonomy" id="1280376"/>
    <lineage>
        <taxon>Bacteria</taxon>
        <taxon>Bacillati</taxon>
        <taxon>Actinomycetota</taxon>
        <taxon>Actinomycetes</taxon>
        <taxon>Micrococcales</taxon>
        <taxon>Brevibacteriaceae</taxon>
        <taxon>Spelaeicoccus</taxon>
    </lineage>
</organism>
<sequence>MSVDFRRGDLPTLPDSAPVTLIDDEGHRAADARDGGFDFPGADELKSLYRKMVVARRFDVQVTTLTRQGRMATYPSALGQEACEIGATAALRAADWLFPTYRDTIALLTRGIDPVDIFPSFRGDWHCGYDPSAHRTAPQATPLATQALHAVGAATAAKLKHDDVATLAFLGDGASSEGETHEAFNFAAVWQAPTVFMLQNNQFAISVPLAKQSHARMLADKAVGYGMPGYRVDGNDVAAVYAVVKSALGRARAGGGPTLVEGLTYRIEAHTNSDDPSRYRDDADVATWKTRDPIERLEKYLLSTGLLGEDDRRSIAAEAEDLAARTRDAVSAETTLDPLEMFDHVYAAERPEMRRQRDFLAAELARSDEATGANA</sequence>
<dbReference type="CDD" id="cd02000">
    <property type="entry name" value="TPP_E1_PDC_ADC_BCADC"/>
    <property type="match status" value="1"/>
</dbReference>
<dbReference type="NCBIfam" id="TIGR03181">
    <property type="entry name" value="PDH_E1_alph_x"/>
    <property type="match status" value="1"/>
</dbReference>
<dbReference type="Pfam" id="PF00676">
    <property type="entry name" value="E1_dh"/>
    <property type="match status" value="1"/>
</dbReference>
<dbReference type="Gene3D" id="3.40.50.970">
    <property type="match status" value="1"/>
</dbReference>
<dbReference type="EMBL" id="JACBZP010000001">
    <property type="protein sequence ID" value="NYI67540.1"/>
    <property type="molecule type" value="Genomic_DNA"/>
</dbReference>
<keyword evidence="2 5" id="KW-0560">Oxidoreductase</keyword>
<dbReference type="PANTHER" id="PTHR43380">
    <property type="entry name" value="2-OXOISOVALERATE DEHYDROGENASE SUBUNIT ALPHA, MITOCHONDRIAL"/>
    <property type="match status" value="1"/>
</dbReference>
<dbReference type="InterPro" id="IPR029061">
    <property type="entry name" value="THDP-binding"/>
</dbReference>
<evidence type="ECO:0000256" key="3">
    <source>
        <dbReference type="ARBA" id="ARBA00023052"/>
    </source>
</evidence>
<feature type="domain" description="Dehydrogenase E1 component" evidence="4">
    <location>
        <begin position="50"/>
        <end position="322"/>
    </location>
</feature>
<dbReference type="InterPro" id="IPR001017">
    <property type="entry name" value="DH_E1"/>
</dbReference>
<dbReference type="AlphaFoldDB" id="A0A7Z0D294"/>
<evidence type="ECO:0000256" key="2">
    <source>
        <dbReference type="ARBA" id="ARBA00023002"/>
    </source>
</evidence>
<comment type="cofactor">
    <cofactor evidence="1">
        <name>thiamine diphosphate</name>
        <dbReference type="ChEBI" id="CHEBI:58937"/>
    </cofactor>
</comment>
<name>A0A7Z0D294_9MICO</name>
<dbReference type="EC" id="1.2.4.1" evidence="5"/>
<dbReference type="GO" id="GO:0000287">
    <property type="term" value="F:magnesium ion binding"/>
    <property type="evidence" value="ECO:0007669"/>
    <property type="project" value="UniProtKB-ARBA"/>
</dbReference>
<dbReference type="RefSeq" id="WP_179427569.1">
    <property type="nucleotide sequence ID" value="NZ_JACBZP010000001.1"/>
</dbReference>
<dbReference type="SUPFAM" id="SSF52518">
    <property type="entry name" value="Thiamin diphosphate-binding fold (THDP-binding)"/>
    <property type="match status" value="1"/>
</dbReference>
<evidence type="ECO:0000313" key="6">
    <source>
        <dbReference type="Proteomes" id="UP000539111"/>
    </source>
</evidence>
<dbReference type="PANTHER" id="PTHR43380:SF1">
    <property type="entry name" value="2-OXOISOVALERATE DEHYDROGENASE SUBUNIT ALPHA, MITOCHONDRIAL"/>
    <property type="match status" value="1"/>
</dbReference>
<evidence type="ECO:0000313" key="5">
    <source>
        <dbReference type="EMBL" id="NYI67540.1"/>
    </source>
</evidence>
<dbReference type="GO" id="GO:0004739">
    <property type="term" value="F:pyruvate dehydrogenase (acetyl-transferring) activity"/>
    <property type="evidence" value="ECO:0007669"/>
    <property type="project" value="UniProtKB-EC"/>
</dbReference>
<evidence type="ECO:0000256" key="1">
    <source>
        <dbReference type="ARBA" id="ARBA00001964"/>
    </source>
</evidence>
<dbReference type="InterPro" id="IPR050771">
    <property type="entry name" value="Alpha-ketoacid_DH_E1_comp"/>
</dbReference>